<feature type="compositionally biased region" description="Basic and acidic residues" evidence="1">
    <location>
        <begin position="41"/>
        <end position="58"/>
    </location>
</feature>
<feature type="region of interest" description="Disordered" evidence="1">
    <location>
        <begin position="1"/>
        <end position="257"/>
    </location>
</feature>
<comment type="caution">
    <text evidence="2">The sequence shown here is derived from an EMBL/GenBank/DDBJ whole genome shotgun (WGS) entry which is preliminary data.</text>
</comment>
<evidence type="ECO:0000313" key="2">
    <source>
        <dbReference type="EMBL" id="KAJ8908785.1"/>
    </source>
</evidence>
<protein>
    <recommendedName>
        <fullName evidence="4">Btz domain-containing protein</fullName>
    </recommendedName>
</protein>
<accession>A0AAV8V2M1</accession>
<feature type="compositionally biased region" description="Pro residues" evidence="1">
    <location>
        <begin position="74"/>
        <end position="91"/>
    </location>
</feature>
<proteinExistence type="predicted"/>
<reference evidence="2 3" key="1">
    <citation type="journal article" date="2023" name="Nat. Commun.">
        <title>Origin of minicircular mitochondrial genomes in red algae.</title>
        <authorList>
            <person name="Lee Y."/>
            <person name="Cho C.H."/>
            <person name="Lee Y.M."/>
            <person name="Park S.I."/>
            <person name="Yang J.H."/>
            <person name="West J.A."/>
            <person name="Bhattacharya D."/>
            <person name="Yoon H.S."/>
        </authorList>
    </citation>
    <scope>NUCLEOTIDE SEQUENCE [LARGE SCALE GENOMIC DNA]</scope>
    <source>
        <strain evidence="2 3">CCMP1338</strain>
        <tissue evidence="2">Whole cell</tissue>
    </source>
</reference>
<evidence type="ECO:0008006" key="4">
    <source>
        <dbReference type="Google" id="ProtNLM"/>
    </source>
</evidence>
<dbReference type="Proteomes" id="UP001157974">
    <property type="component" value="Unassembled WGS sequence"/>
</dbReference>
<organism evidence="2 3">
    <name type="scientific">Rhodosorus marinus</name>
    <dbReference type="NCBI Taxonomy" id="101924"/>
    <lineage>
        <taxon>Eukaryota</taxon>
        <taxon>Rhodophyta</taxon>
        <taxon>Stylonematophyceae</taxon>
        <taxon>Stylonematales</taxon>
        <taxon>Stylonemataceae</taxon>
        <taxon>Rhodosorus</taxon>
    </lineage>
</organism>
<keyword evidence="3" id="KW-1185">Reference proteome</keyword>
<feature type="compositionally biased region" description="Basic and acidic residues" evidence="1">
    <location>
        <begin position="159"/>
        <end position="257"/>
    </location>
</feature>
<sequence length="257" mass="28826">MDDDSGWIQALSGEVPAGGKEGGEEKEVVSGTGGKVSTEQGGRRNDKDLRELVNDQRKGWVNPSYGRPAGWSRPPGPGPNPNGPGPGPGPGPRMDMGRAMPRFQYAPMYSDRRMPSRRYEPRTDFIHDRFSRGGGGGSFRPRMLRDPPNSKIHLSTENGRVRIETRKRLPPDDGRIHGKRYRGEDEHPVDGDYRGDRGDKRGRYSHVNRVDSRRPSASDNHESNPAKTPNDRKKLLDELQRIEEEMAQIKKPANKDE</sequence>
<feature type="compositionally biased region" description="Basic and acidic residues" evidence="1">
    <location>
        <begin position="110"/>
        <end position="131"/>
    </location>
</feature>
<dbReference type="AlphaFoldDB" id="A0AAV8V2M1"/>
<gene>
    <name evidence="2" type="ORF">NDN08_005490</name>
</gene>
<evidence type="ECO:0000256" key="1">
    <source>
        <dbReference type="SAM" id="MobiDB-lite"/>
    </source>
</evidence>
<dbReference type="EMBL" id="JAMWBK010000001">
    <property type="protein sequence ID" value="KAJ8908785.1"/>
    <property type="molecule type" value="Genomic_DNA"/>
</dbReference>
<name>A0AAV8V2M1_9RHOD</name>
<evidence type="ECO:0000313" key="3">
    <source>
        <dbReference type="Proteomes" id="UP001157974"/>
    </source>
</evidence>